<proteinExistence type="evidence at transcript level"/>
<protein>
    <submittedName>
        <fullName evidence="1">Uncharacterized protein</fullName>
    </submittedName>
</protein>
<dbReference type="EMBL" id="AK221330">
    <property type="protein sequence ID" value="BAD94139.1"/>
    <property type="molecule type" value="mRNA"/>
</dbReference>
<accession>Q56YJ2</accession>
<name>Q56YJ2_ARATH</name>
<dbReference type="AlphaFoldDB" id="Q56YJ2"/>
<sequence length="24" mass="2853">MNLEVPVVVLILVPVQKHRGLWRR</sequence>
<evidence type="ECO:0000313" key="1">
    <source>
        <dbReference type="EMBL" id="BAD94139.1"/>
    </source>
</evidence>
<reference evidence="1" key="1">
    <citation type="submission" date="2005-03" db="EMBL/GenBank/DDBJ databases">
        <title>Large-scale analysis of RIKEN Arabidopsis full-length (RAFL) cDNAs.</title>
        <authorList>
            <person name="Totoki Y."/>
            <person name="Seki M."/>
            <person name="Ishida J."/>
            <person name="Nakajima M."/>
            <person name="Enju A."/>
            <person name="Kamiya A."/>
            <person name="Narusaka M."/>
            <person name="Shin-i T."/>
            <person name="Nakagawa M."/>
            <person name="Sakamoto N."/>
            <person name="Oishi K."/>
            <person name="Kohara Y."/>
            <person name="Kobayashi M."/>
            <person name="Toyoda A."/>
            <person name="Sakaki Y."/>
            <person name="Sakurai T."/>
            <person name="Iida K."/>
            <person name="Akiyama K."/>
            <person name="Satou M."/>
            <person name="Toyoda T."/>
            <person name="Konagaya A."/>
            <person name="Carninci P."/>
            <person name="Kawai J."/>
            <person name="Hayashizaki Y."/>
            <person name="Shinozaki K."/>
        </authorList>
    </citation>
    <scope>NUCLEOTIDE SEQUENCE</scope>
</reference>
<organism evidence="1">
    <name type="scientific">Arabidopsis thaliana</name>
    <name type="common">Mouse-ear cress</name>
    <dbReference type="NCBI Taxonomy" id="3702"/>
    <lineage>
        <taxon>Eukaryota</taxon>
        <taxon>Viridiplantae</taxon>
        <taxon>Streptophyta</taxon>
        <taxon>Embryophyta</taxon>
        <taxon>Tracheophyta</taxon>
        <taxon>Spermatophyta</taxon>
        <taxon>Magnoliopsida</taxon>
        <taxon>eudicotyledons</taxon>
        <taxon>Gunneridae</taxon>
        <taxon>Pentapetalae</taxon>
        <taxon>rosids</taxon>
        <taxon>malvids</taxon>
        <taxon>Brassicales</taxon>
        <taxon>Brassicaceae</taxon>
        <taxon>Camelineae</taxon>
        <taxon>Arabidopsis</taxon>
    </lineage>
</organism>